<dbReference type="Proteomes" id="UP000259026">
    <property type="component" value="Segment"/>
</dbReference>
<evidence type="ECO:0000313" key="1">
    <source>
        <dbReference type="EMBL" id="AXQ68843.1"/>
    </source>
</evidence>
<gene>
    <name evidence="1" type="ORF">CcrPW_gp304c</name>
</gene>
<keyword evidence="2" id="KW-1185">Reference proteome</keyword>
<name>A0A385EAM8_9CAUD</name>
<proteinExistence type="predicted"/>
<sequence>MDERHTGLLGSELCSACGGGYPAAFAALLLGEACPEALDPTTHLLATGFSGLLVSQSLDLRAFVGPFAAGLGCFSSRRCSFFGRTVVQGRRALTSECATLFGREFCDAVVAAFPRSCEAFFGAIIDAFDRWRRVRFANLGDRGRHLRLADLSDRRRRDFRRFGQRARRLDQPRAEHGVGL</sequence>
<dbReference type="EMBL" id="MH588545">
    <property type="protein sequence ID" value="AXQ68843.1"/>
    <property type="molecule type" value="Genomic_DNA"/>
</dbReference>
<organism evidence="1 2">
    <name type="scientific">Caulobacter phage CcrPW</name>
    <dbReference type="NCBI Taxonomy" id="2283271"/>
    <lineage>
        <taxon>Viruses</taxon>
        <taxon>Duplodnaviria</taxon>
        <taxon>Heunggongvirae</taxon>
        <taxon>Uroviricota</taxon>
        <taxon>Caudoviricetes</taxon>
        <taxon>Jeanschmidtviridae</taxon>
        <taxon>Colossusvirus</taxon>
        <taxon>Colossusvirus PW</taxon>
    </lineage>
</organism>
<evidence type="ECO:0000313" key="2">
    <source>
        <dbReference type="Proteomes" id="UP000259026"/>
    </source>
</evidence>
<reference evidence="1 2" key="2">
    <citation type="submission" date="2018-09" db="EMBL/GenBank/DDBJ databases">
        <title>Giant CbK-like Caulobacter bacteriophages have genetically divergent genomes.</title>
        <authorList>
            <person name="Wilson K."/>
            <person name="Ely B."/>
        </authorList>
    </citation>
    <scope>NUCLEOTIDE SEQUENCE [LARGE SCALE GENOMIC DNA]</scope>
</reference>
<reference evidence="2" key="1">
    <citation type="submission" date="2018-07" db="EMBL/GenBank/DDBJ databases">
        <title>Giant CbK-like Caulobacter bacteriophages have genetically divergent genomes.</title>
        <authorList>
            <person name="Wilson K.M."/>
            <person name="Ely B."/>
        </authorList>
    </citation>
    <scope>NUCLEOTIDE SEQUENCE [LARGE SCALE GENOMIC DNA]</scope>
</reference>
<accession>A0A385EAM8</accession>
<protein>
    <submittedName>
        <fullName evidence="1">Uncharacterized protein</fullName>
    </submittedName>
</protein>